<keyword evidence="4" id="KW-0804">Transcription</keyword>
<comment type="similarity">
    <text evidence="1">Belongs to the LysR transcriptional regulatory family.</text>
</comment>
<dbReference type="InterPro" id="IPR005119">
    <property type="entry name" value="LysR_subst-bd"/>
</dbReference>
<dbReference type="PANTHER" id="PTHR30419">
    <property type="entry name" value="HTH-TYPE TRANSCRIPTIONAL REGULATOR YBHD"/>
    <property type="match status" value="1"/>
</dbReference>
<dbReference type="EMBL" id="JTDB02000006">
    <property type="protein sequence ID" value="NLP63561.1"/>
    <property type="molecule type" value="Genomic_DNA"/>
</dbReference>
<dbReference type="Pfam" id="PF03466">
    <property type="entry name" value="LysR_substrate"/>
    <property type="match status" value="1"/>
</dbReference>
<evidence type="ECO:0000256" key="1">
    <source>
        <dbReference type="ARBA" id="ARBA00009437"/>
    </source>
</evidence>
<keyword evidence="3" id="KW-0238">DNA-binding</keyword>
<keyword evidence="7" id="KW-1185">Reference proteome</keyword>
<evidence type="ECO:0000256" key="3">
    <source>
        <dbReference type="ARBA" id="ARBA00023125"/>
    </source>
</evidence>
<evidence type="ECO:0000256" key="4">
    <source>
        <dbReference type="ARBA" id="ARBA00023163"/>
    </source>
</evidence>
<dbReference type="CDD" id="cd08440">
    <property type="entry name" value="PBP2_LTTR_like_4"/>
    <property type="match status" value="1"/>
</dbReference>
<accession>A0A8T6ZFJ6</accession>
<keyword evidence="2" id="KW-0805">Transcription regulation</keyword>
<sequence>MAIDRLPDVKIAQLRHFVAVIEHGGFKAAAKAVFRSQPALSLSIKELEAALGAALFEKGSHASPTPFGTMLYGEARKLVEHYERAIASAIDVAQVRGGRVRVAAVPSIAHEILPRAISRFSPRHPGIHLHVEDGTAAYIHDRVRSGAIDFGIASEPTADAELSFTPLLADVMCVVVNAGHALFRQRRVDWKDLSGYRLIGNGTLRALPEPVRRTAGGQDDIFIANTTTLLSAVEGGVGLTVLPYLAQQRHRETLRFIPLDAPRIERAVGFVELTGRSLSPAAHALRESICEALDEVSLPPTHVRRPSANQG</sequence>
<dbReference type="OrthoDB" id="8675247at2"/>
<dbReference type="InterPro" id="IPR000847">
    <property type="entry name" value="LysR_HTH_N"/>
</dbReference>
<proteinExistence type="inferred from homology"/>
<protein>
    <submittedName>
        <fullName evidence="6">LysR family transcriptional regulator</fullName>
    </submittedName>
</protein>
<organism evidence="6 7">
    <name type="scientific">Paraburkholderia sacchari</name>
    <dbReference type="NCBI Taxonomy" id="159450"/>
    <lineage>
        <taxon>Bacteria</taxon>
        <taxon>Pseudomonadati</taxon>
        <taxon>Pseudomonadota</taxon>
        <taxon>Betaproteobacteria</taxon>
        <taxon>Burkholderiales</taxon>
        <taxon>Burkholderiaceae</taxon>
        <taxon>Paraburkholderia</taxon>
    </lineage>
</organism>
<dbReference type="PRINTS" id="PR00039">
    <property type="entry name" value="HTHLYSR"/>
</dbReference>
<dbReference type="InterPro" id="IPR036388">
    <property type="entry name" value="WH-like_DNA-bd_sf"/>
</dbReference>
<comment type="caution">
    <text evidence="6">The sequence shown here is derived from an EMBL/GenBank/DDBJ whole genome shotgun (WGS) entry which is preliminary data.</text>
</comment>
<evidence type="ECO:0000313" key="6">
    <source>
        <dbReference type="EMBL" id="NLP63561.1"/>
    </source>
</evidence>
<reference evidence="6" key="2">
    <citation type="submission" date="2020-04" db="EMBL/GenBank/DDBJ databases">
        <authorList>
            <person name="Alexandrino P."/>
            <person name="Mendonca T."/>
            <person name="Guaman L."/>
            <person name="Cherix J."/>
            <person name="Lozano-Sakalauskas G."/>
            <person name="Fujita A."/>
            <person name="Filho E.R."/>
            <person name="Long P."/>
            <person name="Padilla G."/>
            <person name="Taciro M.K."/>
            <person name="Gomez J.G."/>
            <person name="Silva L.F."/>
            <person name="Torres M."/>
        </authorList>
    </citation>
    <scope>NUCLEOTIDE SEQUENCE</scope>
    <source>
        <strain evidence="6">LMG 19450</strain>
    </source>
</reference>
<dbReference type="InterPro" id="IPR050950">
    <property type="entry name" value="HTH-type_LysR_regulators"/>
</dbReference>
<dbReference type="PANTHER" id="PTHR30419:SF8">
    <property type="entry name" value="NITROGEN ASSIMILATION TRANSCRIPTIONAL ACTIVATOR-RELATED"/>
    <property type="match status" value="1"/>
</dbReference>
<dbReference type="SUPFAM" id="SSF53850">
    <property type="entry name" value="Periplasmic binding protein-like II"/>
    <property type="match status" value="1"/>
</dbReference>
<dbReference type="AlphaFoldDB" id="A0A8T6ZFJ6"/>
<dbReference type="Gene3D" id="3.40.190.290">
    <property type="match status" value="1"/>
</dbReference>
<dbReference type="GO" id="GO:0005829">
    <property type="term" value="C:cytosol"/>
    <property type="evidence" value="ECO:0007669"/>
    <property type="project" value="TreeGrafter"/>
</dbReference>
<dbReference type="GO" id="GO:0003700">
    <property type="term" value="F:DNA-binding transcription factor activity"/>
    <property type="evidence" value="ECO:0007669"/>
    <property type="project" value="InterPro"/>
</dbReference>
<dbReference type="Proteomes" id="UP000030460">
    <property type="component" value="Unassembled WGS sequence"/>
</dbReference>
<dbReference type="SUPFAM" id="SSF46785">
    <property type="entry name" value="Winged helix' DNA-binding domain"/>
    <property type="match status" value="1"/>
</dbReference>
<evidence type="ECO:0000313" key="7">
    <source>
        <dbReference type="Proteomes" id="UP000030460"/>
    </source>
</evidence>
<dbReference type="Gene3D" id="1.10.10.10">
    <property type="entry name" value="Winged helix-like DNA-binding domain superfamily/Winged helix DNA-binding domain"/>
    <property type="match status" value="1"/>
</dbReference>
<dbReference type="InterPro" id="IPR036390">
    <property type="entry name" value="WH_DNA-bd_sf"/>
</dbReference>
<evidence type="ECO:0000256" key="2">
    <source>
        <dbReference type="ARBA" id="ARBA00023015"/>
    </source>
</evidence>
<evidence type="ECO:0000259" key="5">
    <source>
        <dbReference type="PROSITE" id="PS50931"/>
    </source>
</evidence>
<gene>
    <name evidence="6" type="ORF">NH14_020805</name>
</gene>
<dbReference type="RefSeq" id="WP_052148204.1">
    <property type="nucleotide sequence ID" value="NZ_CADFGF010000006.1"/>
</dbReference>
<dbReference type="GO" id="GO:0003677">
    <property type="term" value="F:DNA binding"/>
    <property type="evidence" value="ECO:0007669"/>
    <property type="project" value="UniProtKB-KW"/>
</dbReference>
<dbReference type="PROSITE" id="PS50931">
    <property type="entry name" value="HTH_LYSR"/>
    <property type="match status" value="1"/>
</dbReference>
<dbReference type="Pfam" id="PF00126">
    <property type="entry name" value="HTH_1"/>
    <property type="match status" value="1"/>
</dbReference>
<reference evidence="6" key="1">
    <citation type="journal article" date="2015" name="Genome Announc.">
        <title>Draft Genome Sequence of the Polyhydroxyalkanoate-Producing Bacterium Burkholderia sacchari LMG 19450 Isolated from Brazilian Sugarcane Plantation Soil.</title>
        <authorList>
            <person name="Alexandrino P.M."/>
            <person name="Mendonca T.T."/>
            <person name="Guaman Bautista L.P."/>
            <person name="Cherix J."/>
            <person name="Lozano-Sakalauskas G.C."/>
            <person name="Fujita A."/>
            <person name="Ramos Filho E."/>
            <person name="Long P."/>
            <person name="Padilla G."/>
            <person name="Taciro M.K."/>
            <person name="Gomez J.G."/>
            <person name="Silva L.F."/>
        </authorList>
    </citation>
    <scope>NUCLEOTIDE SEQUENCE</scope>
    <source>
        <strain evidence="6">LMG 19450</strain>
    </source>
</reference>
<feature type="domain" description="HTH lysR-type" evidence="5">
    <location>
        <begin position="9"/>
        <end position="65"/>
    </location>
</feature>
<name>A0A8T6ZFJ6_9BURK</name>